<keyword evidence="10" id="KW-0808">Transferase</keyword>
<dbReference type="InterPro" id="IPR011009">
    <property type="entry name" value="Kinase-like_dom_sf"/>
</dbReference>
<accession>A0A9P1BYS5</accession>
<keyword evidence="10" id="KW-0418">Kinase</keyword>
<evidence type="ECO:0000313" key="9">
    <source>
        <dbReference type="EMBL" id="CAI3981931.1"/>
    </source>
</evidence>
<feature type="domain" description="BART" evidence="8">
    <location>
        <begin position="545"/>
        <end position="645"/>
    </location>
</feature>
<feature type="compositionally biased region" description="Low complexity" evidence="6">
    <location>
        <begin position="907"/>
        <end position="918"/>
    </location>
</feature>
<dbReference type="PROSITE" id="PS50330">
    <property type="entry name" value="UIM"/>
    <property type="match status" value="1"/>
</dbReference>
<evidence type="ECO:0000259" key="7">
    <source>
        <dbReference type="Pfam" id="PF03109"/>
    </source>
</evidence>
<keyword evidence="11" id="KW-1185">Reference proteome</keyword>
<keyword evidence="4" id="KW-0969">Cilium</keyword>
<proteinExistence type="predicted"/>
<dbReference type="Gene3D" id="1.20.1520.10">
    <property type="entry name" value="ADP-ribosylation factor-like 2-binding protein, domain"/>
    <property type="match status" value="1"/>
</dbReference>
<dbReference type="InterPro" id="IPR051130">
    <property type="entry name" value="Mito_struct-func_regulator"/>
</dbReference>
<name>A0A9P1BYS5_9DINO</name>
<dbReference type="EMBL" id="CAMXCT010000669">
    <property type="protein sequence ID" value="CAI3981931.1"/>
    <property type="molecule type" value="Genomic_DNA"/>
</dbReference>
<dbReference type="InterPro" id="IPR003903">
    <property type="entry name" value="UIM_dom"/>
</dbReference>
<dbReference type="EMBL" id="CAMXCT030000669">
    <property type="protein sequence ID" value="CAL4769243.1"/>
    <property type="molecule type" value="Genomic_DNA"/>
</dbReference>
<protein>
    <submittedName>
        <fullName evidence="10">ABC1 atypical kinase-like domain-containing protein</fullName>
    </submittedName>
</protein>
<dbReference type="Pfam" id="PF11527">
    <property type="entry name" value="ARL2_Bind_BART"/>
    <property type="match status" value="1"/>
</dbReference>
<feature type="region of interest" description="Disordered" evidence="6">
    <location>
        <begin position="700"/>
        <end position="719"/>
    </location>
</feature>
<feature type="compositionally biased region" description="Basic and acidic residues" evidence="6">
    <location>
        <begin position="700"/>
        <end position="714"/>
    </location>
</feature>
<evidence type="ECO:0000256" key="6">
    <source>
        <dbReference type="SAM" id="MobiDB-lite"/>
    </source>
</evidence>
<reference evidence="10 11" key="2">
    <citation type="submission" date="2024-05" db="EMBL/GenBank/DDBJ databases">
        <authorList>
            <person name="Chen Y."/>
            <person name="Shah S."/>
            <person name="Dougan E. K."/>
            <person name="Thang M."/>
            <person name="Chan C."/>
        </authorList>
    </citation>
    <scope>NUCLEOTIDE SEQUENCE [LARGE SCALE GENOMIC DNA]</scope>
</reference>
<dbReference type="SUPFAM" id="SSF56112">
    <property type="entry name" value="Protein kinase-like (PK-like)"/>
    <property type="match status" value="1"/>
</dbReference>
<comment type="subcellular location">
    <subcellularLocation>
        <location evidence="1">Cell projection</location>
        <location evidence="1">Cilium</location>
    </subcellularLocation>
    <subcellularLocation>
        <location evidence="2">Cytoplasm</location>
    </subcellularLocation>
</comment>
<reference evidence="9" key="1">
    <citation type="submission" date="2022-10" db="EMBL/GenBank/DDBJ databases">
        <authorList>
            <person name="Chen Y."/>
            <person name="Dougan E. K."/>
            <person name="Chan C."/>
            <person name="Rhodes N."/>
            <person name="Thang M."/>
        </authorList>
    </citation>
    <scope>NUCLEOTIDE SEQUENCE</scope>
</reference>
<keyword evidence="3" id="KW-0963">Cytoplasm</keyword>
<gene>
    <name evidence="9" type="ORF">C1SCF055_LOCUS9674</name>
</gene>
<dbReference type="InterPro" id="IPR023379">
    <property type="entry name" value="BART_dom"/>
</dbReference>
<feature type="region of interest" description="Disordered" evidence="6">
    <location>
        <begin position="725"/>
        <end position="959"/>
    </location>
</feature>
<feature type="domain" description="ABC1 atypical kinase-like" evidence="7">
    <location>
        <begin position="173"/>
        <end position="418"/>
    </location>
</feature>
<feature type="compositionally biased region" description="Polar residues" evidence="6">
    <location>
        <begin position="942"/>
        <end position="953"/>
    </location>
</feature>
<dbReference type="OrthoDB" id="418525at2759"/>
<keyword evidence="5" id="KW-0966">Cell projection</keyword>
<dbReference type="Proteomes" id="UP001152797">
    <property type="component" value="Unassembled WGS sequence"/>
</dbReference>
<dbReference type="EMBL" id="CAMXCT020000669">
    <property type="protein sequence ID" value="CAL1135306.1"/>
    <property type="molecule type" value="Genomic_DNA"/>
</dbReference>
<evidence type="ECO:0000256" key="2">
    <source>
        <dbReference type="ARBA" id="ARBA00004496"/>
    </source>
</evidence>
<evidence type="ECO:0000256" key="3">
    <source>
        <dbReference type="ARBA" id="ARBA00022490"/>
    </source>
</evidence>
<evidence type="ECO:0000313" key="10">
    <source>
        <dbReference type="EMBL" id="CAL4769243.1"/>
    </source>
</evidence>
<evidence type="ECO:0000256" key="1">
    <source>
        <dbReference type="ARBA" id="ARBA00004138"/>
    </source>
</evidence>
<dbReference type="GO" id="GO:0016301">
    <property type="term" value="F:kinase activity"/>
    <property type="evidence" value="ECO:0007669"/>
    <property type="project" value="UniProtKB-KW"/>
</dbReference>
<evidence type="ECO:0000259" key="8">
    <source>
        <dbReference type="Pfam" id="PF11527"/>
    </source>
</evidence>
<sequence length="959" mass="103594">MVQAALGRRRTRTTVLGRLAVGVAVLGLTPPLGASEVFTAWGRPQLRPTLPTLRSSVPGLRATAASGYSESNRTPQVLLEDALKLLREVADVATSTGMETGLRRGLQAAQAAAATAAEVAQQPTELDEAFVAKVLRKLFEKLGSTYIKLGQFIASSPTVFPAEYVKEFQACLDSTSTVSFVEVKRTVERELGRPLRSVFAFVDPTPLASASIAQVHAGRLLDGTEVVIKVQKPGIEDVLKTDLGVVYLASRILEFINPDLNIRGSLADIASDLRESMLGELDFREEQRNLEVYRDFLTGNGLDQIAVAPKPFPDASAKRVLTMERLSGVPLTDLDAIKRYSSDPEQTLVNALNVWALSVQKCEFFHADVHAGNLLVLEDGRVGFIDFGIVGRLSPQMATGIDKLNAALADSDARGMANALISMGATIGQVDEDAFAADIEQLISRLGGSLENATDATVDESQIQDIVLDIAQVAGNNGLKLPREFGLLIKQSLYFDRYTKLLAPELNMMSDDRISNFGAAETVPAEAQAAPPLQDAGATDERKAASPSWVAPIAQFVDERCIIFEDEEENKLEYTECHNEYKELIDSSFAAHLLEIDVTGEQFEQFCQRGLSTNPTLHRVLVEQILSADDFLIFKAMMTKRNADLYREAQRRVDAGHTEDDFYETMIEEEEDLGLAGVGSAVADEWKMYEEQLFQALDESQKADDQLARERQREEEEMERAIALSLQAEEERQREDFEDVAAASSEPSAPSAPSVPAVAVEEELAPPPAPAEAAAAADAPAASAASAASGGLPPLKPSSLGPLRPVLPRVMRVAPMNSRPGTAASVSPEAAAPPPPPADTDADVVAGSEVAPPPPPPQPSEEERQARFEHLQRQRQLLVEKRNKDRQRQLEKSEMTKSPNRRAADQAPSSHGAASGPSLVRELTGGTGGTGGTDANTATAAQQMRQVLASQLKQTRRGV</sequence>
<feature type="compositionally biased region" description="Low complexity" evidence="6">
    <location>
        <begin position="771"/>
        <end position="803"/>
    </location>
</feature>
<dbReference type="AlphaFoldDB" id="A0A9P1BYS5"/>
<dbReference type="GO" id="GO:0005737">
    <property type="term" value="C:cytoplasm"/>
    <property type="evidence" value="ECO:0007669"/>
    <property type="project" value="UniProtKB-SubCell"/>
</dbReference>
<dbReference type="GO" id="GO:0005929">
    <property type="term" value="C:cilium"/>
    <property type="evidence" value="ECO:0007669"/>
    <property type="project" value="UniProtKB-SubCell"/>
</dbReference>
<feature type="compositionally biased region" description="Low complexity" evidence="6">
    <location>
        <begin position="740"/>
        <end position="759"/>
    </location>
</feature>
<evidence type="ECO:0000313" key="11">
    <source>
        <dbReference type="Proteomes" id="UP001152797"/>
    </source>
</evidence>
<dbReference type="PANTHER" id="PTHR43173">
    <property type="entry name" value="ABC1 FAMILY PROTEIN"/>
    <property type="match status" value="1"/>
</dbReference>
<dbReference type="InterPro" id="IPR004147">
    <property type="entry name" value="ABC1_dom"/>
</dbReference>
<evidence type="ECO:0000256" key="5">
    <source>
        <dbReference type="ARBA" id="ARBA00023273"/>
    </source>
</evidence>
<dbReference type="Pfam" id="PF03109">
    <property type="entry name" value="ABC1"/>
    <property type="match status" value="1"/>
</dbReference>
<feature type="compositionally biased region" description="Basic and acidic residues" evidence="6">
    <location>
        <begin position="861"/>
        <end position="895"/>
    </location>
</feature>
<comment type="caution">
    <text evidence="9">The sequence shown here is derived from an EMBL/GenBank/DDBJ whole genome shotgun (WGS) entry which is preliminary data.</text>
</comment>
<evidence type="ECO:0000256" key="4">
    <source>
        <dbReference type="ARBA" id="ARBA00023069"/>
    </source>
</evidence>
<dbReference type="CDD" id="cd05121">
    <property type="entry name" value="ABC1_ADCK3-like"/>
    <property type="match status" value="1"/>
</dbReference>
<dbReference type="InterPro" id="IPR042541">
    <property type="entry name" value="BART_sf"/>
</dbReference>
<dbReference type="PANTHER" id="PTHR43173:SF22">
    <property type="entry name" value="OS07G0227800 PROTEIN"/>
    <property type="match status" value="1"/>
</dbReference>
<organism evidence="9">
    <name type="scientific">Cladocopium goreaui</name>
    <dbReference type="NCBI Taxonomy" id="2562237"/>
    <lineage>
        <taxon>Eukaryota</taxon>
        <taxon>Sar</taxon>
        <taxon>Alveolata</taxon>
        <taxon>Dinophyceae</taxon>
        <taxon>Suessiales</taxon>
        <taxon>Symbiodiniaceae</taxon>
        <taxon>Cladocopium</taxon>
    </lineage>
</organism>